<evidence type="ECO:0000256" key="1">
    <source>
        <dbReference type="ARBA" id="ARBA00001933"/>
    </source>
</evidence>
<dbReference type="InterPro" id="IPR015424">
    <property type="entry name" value="PyrdxlP-dep_Trfase"/>
</dbReference>
<dbReference type="SUPFAM" id="SSF53383">
    <property type="entry name" value="PLP-dependent transferases"/>
    <property type="match status" value="1"/>
</dbReference>
<evidence type="ECO:0000256" key="2">
    <source>
        <dbReference type="ARBA" id="ARBA00007441"/>
    </source>
</evidence>
<dbReference type="PANTHER" id="PTHR46383:SF2">
    <property type="entry name" value="AMINOTRANSFERASE"/>
    <property type="match status" value="1"/>
</dbReference>
<dbReference type="GO" id="GO:0008483">
    <property type="term" value="F:transaminase activity"/>
    <property type="evidence" value="ECO:0007669"/>
    <property type="project" value="UniProtKB-KW"/>
</dbReference>
<feature type="domain" description="Aminotransferase class I/classII large" evidence="7">
    <location>
        <begin position="30"/>
        <end position="381"/>
    </location>
</feature>
<evidence type="ECO:0000256" key="3">
    <source>
        <dbReference type="ARBA" id="ARBA00022576"/>
    </source>
</evidence>
<dbReference type="PANTHER" id="PTHR46383">
    <property type="entry name" value="ASPARTATE AMINOTRANSFERASE"/>
    <property type="match status" value="1"/>
</dbReference>
<organism evidence="8 9">
    <name type="scientific">Nesterenkonia sphaerica</name>
    <dbReference type="NCBI Taxonomy" id="1804988"/>
    <lineage>
        <taxon>Bacteria</taxon>
        <taxon>Bacillati</taxon>
        <taxon>Actinomycetota</taxon>
        <taxon>Actinomycetes</taxon>
        <taxon>Micrococcales</taxon>
        <taxon>Micrococcaceae</taxon>
        <taxon>Nesterenkonia</taxon>
    </lineage>
</organism>
<dbReference type="InterPro" id="IPR050596">
    <property type="entry name" value="AspAT/PAT-like"/>
</dbReference>
<protein>
    <recommendedName>
        <fullName evidence="6">Aminotransferase</fullName>
        <ecNumber evidence="6">2.6.1.-</ecNumber>
    </recommendedName>
</protein>
<dbReference type="Proteomes" id="UP000306544">
    <property type="component" value="Unassembled WGS sequence"/>
</dbReference>
<keyword evidence="9" id="KW-1185">Reference proteome</keyword>
<dbReference type="EC" id="2.6.1.-" evidence="6"/>
<dbReference type="GO" id="GO:0030170">
    <property type="term" value="F:pyridoxal phosphate binding"/>
    <property type="evidence" value="ECO:0007669"/>
    <property type="project" value="InterPro"/>
</dbReference>
<keyword evidence="3 6" id="KW-0032">Aminotransferase</keyword>
<dbReference type="Gene3D" id="3.40.640.10">
    <property type="entry name" value="Type I PLP-dependent aspartate aminotransferase-like (Major domain)"/>
    <property type="match status" value="1"/>
</dbReference>
<gene>
    <name evidence="8" type="ORF">FEF27_03765</name>
</gene>
<proteinExistence type="inferred from homology"/>
<evidence type="ECO:0000256" key="6">
    <source>
        <dbReference type="RuleBase" id="RU000481"/>
    </source>
</evidence>
<evidence type="ECO:0000313" key="9">
    <source>
        <dbReference type="Proteomes" id="UP000306544"/>
    </source>
</evidence>
<dbReference type="Pfam" id="PF00155">
    <property type="entry name" value="Aminotran_1_2"/>
    <property type="match status" value="1"/>
</dbReference>
<dbReference type="GO" id="GO:0006520">
    <property type="term" value="P:amino acid metabolic process"/>
    <property type="evidence" value="ECO:0007669"/>
    <property type="project" value="InterPro"/>
</dbReference>
<evidence type="ECO:0000256" key="4">
    <source>
        <dbReference type="ARBA" id="ARBA00022679"/>
    </source>
</evidence>
<name>A0A5R9AKK0_9MICC</name>
<dbReference type="CDD" id="cd00609">
    <property type="entry name" value="AAT_like"/>
    <property type="match status" value="1"/>
</dbReference>
<dbReference type="InterPro" id="IPR015421">
    <property type="entry name" value="PyrdxlP-dep_Trfase_major"/>
</dbReference>
<accession>A0A5R9AKK0</accession>
<comment type="similarity">
    <text evidence="2 6">Belongs to the class-I pyridoxal-phosphate-dependent aminotransferase family.</text>
</comment>
<dbReference type="InterPro" id="IPR004839">
    <property type="entry name" value="Aminotransferase_I/II_large"/>
</dbReference>
<dbReference type="RefSeq" id="WP_138169491.1">
    <property type="nucleotide sequence ID" value="NZ_VAWA01000003.1"/>
</dbReference>
<dbReference type="OrthoDB" id="4436468at2"/>
<evidence type="ECO:0000259" key="7">
    <source>
        <dbReference type="Pfam" id="PF00155"/>
    </source>
</evidence>
<dbReference type="PRINTS" id="PR00753">
    <property type="entry name" value="ACCSYNTHASE"/>
</dbReference>
<keyword evidence="4 6" id="KW-0808">Transferase</keyword>
<comment type="cofactor">
    <cofactor evidence="1 6">
        <name>pyridoxal 5'-phosphate</name>
        <dbReference type="ChEBI" id="CHEBI:597326"/>
    </cofactor>
</comment>
<dbReference type="EMBL" id="VAWA01000003">
    <property type="protein sequence ID" value="TLP78980.1"/>
    <property type="molecule type" value="Genomic_DNA"/>
</dbReference>
<dbReference type="AlphaFoldDB" id="A0A5R9AKK0"/>
<evidence type="ECO:0000313" key="8">
    <source>
        <dbReference type="EMBL" id="TLP78980.1"/>
    </source>
</evidence>
<comment type="caution">
    <text evidence="8">The sequence shown here is derived from an EMBL/GenBank/DDBJ whole genome shotgun (WGS) entry which is preliminary data.</text>
</comment>
<keyword evidence="5" id="KW-0663">Pyridoxal phosphate</keyword>
<dbReference type="PROSITE" id="PS00105">
    <property type="entry name" value="AA_TRANSFER_CLASS_1"/>
    <property type="match status" value="1"/>
</dbReference>
<evidence type="ECO:0000256" key="5">
    <source>
        <dbReference type="ARBA" id="ARBA00022898"/>
    </source>
</evidence>
<sequence length="389" mass="41178">MHPSRRSDVPGFEVMSILAEIERLRSAGRDIVSLTAGEPGSGAPPAVNAAAAKVHAANTVLNYSPAFGIAPLREALAEHYRRWYSVEVPVERIAVTTGSSGAFVLGFLAAFDPGDRVALARPGYPAYRNILSSLGVEVVDLDCGPEVRFQPTPEQLEAEVAANGPLQGLMVASPANPTGTMVNRDQLTALAQWCRANEVQLISDEIYHGITYAHPGLSAVEVEHDAVVISSFSKYWGMPGWRLGWMVLPEHLTDAVSRLAGNVALCPPHGSQLAAVEAFSVESLAFADAQLADYAAARAMVLEALPQLGWVNAAPADGAFYVYAHIGEHLGRFADSTAYAQALLHQAGVAVVPGTDFDPVNGGEWVRLSLAPGSAAVAEGLERIGRLRA</sequence>
<reference evidence="8 9" key="1">
    <citation type="submission" date="2019-05" db="EMBL/GenBank/DDBJ databases">
        <title>Nesterenkonia sp. GY239, isolated from the Southern Atlantic Ocean.</title>
        <authorList>
            <person name="Zhang G."/>
        </authorList>
    </citation>
    <scope>NUCLEOTIDE SEQUENCE [LARGE SCALE GENOMIC DNA]</scope>
    <source>
        <strain evidence="8 9">GY239</strain>
    </source>
</reference>
<dbReference type="InterPro" id="IPR004838">
    <property type="entry name" value="NHTrfase_class1_PyrdxlP-BS"/>
</dbReference>